<reference evidence="1 2" key="1">
    <citation type="submission" date="2007-06" db="EMBL/GenBank/DDBJ databases">
        <authorList>
            <person name="Shimkets L."/>
            <person name="Ferriera S."/>
            <person name="Johnson J."/>
            <person name="Kravitz S."/>
            <person name="Beeson K."/>
            <person name="Sutton G."/>
            <person name="Rogers Y.-H."/>
            <person name="Friedman R."/>
            <person name="Frazier M."/>
            <person name="Venter J.C."/>
        </authorList>
    </citation>
    <scope>NUCLEOTIDE SEQUENCE [LARGE SCALE GENOMIC DNA]</scope>
    <source>
        <strain evidence="1 2">SIR-1</strain>
    </source>
</reference>
<dbReference type="EMBL" id="ABCS01000019">
    <property type="protein sequence ID" value="EDM79489.1"/>
    <property type="molecule type" value="Genomic_DNA"/>
</dbReference>
<gene>
    <name evidence="1" type="ORF">PPSIR1_35222</name>
</gene>
<dbReference type="GO" id="GO:0016301">
    <property type="term" value="F:kinase activity"/>
    <property type="evidence" value="ECO:0007669"/>
    <property type="project" value="UniProtKB-KW"/>
</dbReference>
<keyword evidence="1" id="KW-0808">Transferase</keyword>
<protein>
    <submittedName>
        <fullName evidence="1">Serine/threonine kinase family protein</fullName>
    </submittedName>
</protein>
<dbReference type="AlphaFoldDB" id="A6G3V2"/>
<sequence>MRRALRGPLRPPPLRRQDPVTTCLERRLSALDSAAELLAELEPEAATPASLSKAVELVGELPRVQRCAELDALSAALPPPEDPALAASVETLRREAIHAQTLERAGRYGPALAAARELRSEAEPLDYAPLLAELDLLTGRVLVKMDERAGALAPLREASVTAYAWGMHAVGVEARARHLYVAATVSPDETAAAPGVDTAQTADLDLALAEALVRDDPDGAFAHTLLLNNAGIVAMSRGQLGPARDYLGRALEVLDAHPELRELELSSVAMNLALLSPEPTRRRALVERSVRALDDELGPAHPMTLNATLLLSHAVADRPEAVELRAPTCARYRRFHPDQLQASAECLYALAFLRLSQRELDDDTASDTAALFAELPGFSDASSGPDTRAVARIAEGYVELLDGSPALAEHHFGEALALLAPLSEQWWLDRHVAHAELGRGLSLRARYRHEAASEAFAAAEARLRAITERSHDVDLDRDLARVRVLWAESLIAVDSERAQARTLLNQSRVWYADAGPDYAGELAAVDRALDAL</sequence>
<keyword evidence="2" id="KW-1185">Reference proteome</keyword>
<dbReference type="Proteomes" id="UP000005801">
    <property type="component" value="Unassembled WGS sequence"/>
</dbReference>
<comment type="caution">
    <text evidence="1">The sequence shown here is derived from an EMBL/GenBank/DDBJ whole genome shotgun (WGS) entry which is preliminary data.</text>
</comment>
<dbReference type="STRING" id="391625.PPSIR1_35222"/>
<evidence type="ECO:0000313" key="2">
    <source>
        <dbReference type="Proteomes" id="UP000005801"/>
    </source>
</evidence>
<name>A6G3V2_9BACT</name>
<proteinExistence type="predicted"/>
<evidence type="ECO:0000313" key="1">
    <source>
        <dbReference type="EMBL" id="EDM79489.1"/>
    </source>
</evidence>
<organism evidence="1 2">
    <name type="scientific">Plesiocystis pacifica SIR-1</name>
    <dbReference type="NCBI Taxonomy" id="391625"/>
    <lineage>
        <taxon>Bacteria</taxon>
        <taxon>Pseudomonadati</taxon>
        <taxon>Myxococcota</taxon>
        <taxon>Polyangia</taxon>
        <taxon>Nannocystales</taxon>
        <taxon>Nannocystaceae</taxon>
        <taxon>Plesiocystis</taxon>
    </lineage>
</organism>
<dbReference type="eggNOG" id="COG0515">
    <property type="taxonomic scope" value="Bacteria"/>
</dbReference>
<keyword evidence="1" id="KW-0418">Kinase</keyword>
<accession>A6G3V2</accession>